<dbReference type="Pfam" id="PF00348">
    <property type="entry name" value="polyprenyl_synt"/>
    <property type="match status" value="1"/>
</dbReference>
<comment type="pathway">
    <text evidence="2">Isoprenoid biosynthesis.</text>
</comment>
<accession>A0A1L7CVW1</accession>
<evidence type="ECO:0000256" key="3">
    <source>
        <dbReference type="ARBA" id="ARBA00006706"/>
    </source>
</evidence>
<comment type="similarity">
    <text evidence="3 7">Belongs to the FPP/GGPP synthase family.</text>
</comment>
<gene>
    <name evidence="8" type="ORF">CSPHI_01310</name>
</gene>
<evidence type="ECO:0000256" key="4">
    <source>
        <dbReference type="ARBA" id="ARBA00022679"/>
    </source>
</evidence>
<organism evidence="8 9">
    <name type="scientific">Corynebacterium sphenisci DSM 44792</name>
    <dbReference type="NCBI Taxonomy" id="1437874"/>
    <lineage>
        <taxon>Bacteria</taxon>
        <taxon>Bacillati</taxon>
        <taxon>Actinomycetota</taxon>
        <taxon>Actinomycetes</taxon>
        <taxon>Mycobacteriales</taxon>
        <taxon>Corynebacteriaceae</taxon>
        <taxon>Corynebacterium</taxon>
    </lineage>
</organism>
<dbReference type="GO" id="GO:0004659">
    <property type="term" value="F:prenyltransferase activity"/>
    <property type="evidence" value="ECO:0007669"/>
    <property type="project" value="InterPro"/>
</dbReference>
<dbReference type="InterPro" id="IPR008949">
    <property type="entry name" value="Isoprenoid_synthase_dom_sf"/>
</dbReference>
<evidence type="ECO:0000256" key="5">
    <source>
        <dbReference type="ARBA" id="ARBA00022723"/>
    </source>
</evidence>
<dbReference type="GO" id="GO:0008299">
    <property type="term" value="P:isoprenoid biosynthetic process"/>
    <property type="evidence" value="ECO:0007669"/>
    <property type="project" value="InterPro"/>
</dbReference>
<dbReference type="GO" id="GO:0046872">
    <property type="term" value="F:metal ion binding"/>
    <property type="evidence" value="ECO:0007669"/>
    <property type="project" value="UniProtKB-KW"/>
</dbReference>
<dbReference type="AlphaFoldDB" id="A0A1L7CVW1"/>
<evidence type="ECO:0000256" key="2">
    <source>
        <dbReference type="ARBA" id="ARBA00005128"/>
    </source>
</evidence>
<evidence type="ECO:0000313" key="9">
    <source>
        <dbReference type="Proteomes" id="UP000185469"/>
    </source>
</evidence>
<keyword evidence="6" id="KW-0460">Magnesium</keyword>
<dbReference type="Gene3D" id="1.10.600.10">
    <property type="entry name" value="Farnesyl Diphosphate Synthase"/>
    <property type="match status" value="1"/>
</dbReference>
<dbReference type="STRING" id="1437874.CSPHI_01310"/>
<sequence length="346" mass="36829">MRIGGSTAKDAQRTAGAVISSVDLGDAGLEADITAGMRRCEELLLSELRRGEDFLVEQVTHLAAAGGKRFRPMFALLAAQFGPRPEAPEVTTAATVVELTHLATLYHDDVMDEAELRRGAPSANARWDNSVAILAGDYLFSSASHLLAQLGSDTVLHFARTFRDLVTGQMRESTGCPAGEDPVAHYLRVIREKTGVLIASAGYLGALHSGAGEEVIEALAAYGENVGLVFQIVDDIIDISSDPDESGKTPGTDLREGVFTLPVLYALREEGPAADRLREILDGPVTDDALVAEALDLLARSGGAERAMADVRGYLARAEEAIAELPDIPAKEALRHLAGYTVRRVG</sequence>
<dbReference type="Proteomes" id="UP000185469">
    <property type="component" value="Chromosome"/>
</dbReference>
<evidence type="ECO:0000256" key="7">
    <source>
        <dbReference type="RuleBase" id="RU004466"/>
    </source>
</evidence>
<evidence type="ECO:0000256" key="1">
    <source>
        <dbReference type="ARBA" id="ARBA00001946"/>
    </source>
</evidence>
<dbReference type="PANTHER" id="PTHR12001">
    <property type="entry name" value="GERANYLGERANYL PYROPHOSPHATE SYNTHASE"/>
    <property type="match status" value="1"/>
</dbReference>
<comment type="cofactor">
    <cofactor evidence="1">
        <name>Mg(2+)</name>
        <dbReference type="ChEBI" id="CHEBI:18420"/>
    </cofactor>
</comment>
<dbReference type="SUPFAM" id="SSF48576">
    <property type="entry name" value="Terpenoid synthases"/>
    <property type="match status" value="1"/>
</dbReference>
<protein>
    <submittedName>
        <fullName evidence="8">Geranylgeranyl pyrophosphate synthase</fullName>
    </submittedName>
</protein>
<dbReference type="CDD" id="cd00685">
    <property type="entry name" value="Trans_IPPS_HT"/>
    <property type="match status" value="1"/>
</dbReference>
<keyword evidence="5" id="KW-0479">Metal-binding</keyword>
<dbReference type="OrthoDB" id="4497239at2"/>
<evidence type="ECO:0000256" key="6">
    <source>
        <dbReference type="ARBA" id="ARBA00022842"/>
    </source>
</evidence>
<dbReference type="InterPro" id="IPR000092">
    <property type="entry name" value="Polyprenyl_synt"/>
</dbReference>
<evidence type="ECO:0000313" key="8">
    <source>
        <dbReference type="EMBL" id="APT89947.1"/>
    </source>
</evidence>
<keyword evidence="4 7" id="KW-0808">Transferase</keyword>
<dbReference type="RefSeq" id="WP_075691146.1">
    <property type="nucleotide sequence ID" value="NZ_CP009248.1"/>
</dbReference>
<reference evidence="8 9" key="1">
    <citation type="submission" date="2014-08" db="EMBL/GenBank/DDBJ databases">
        <title>Complete genome sequence of Corynebacterium sphenisci CECT 5990(T) (=DSM 44792(T)), isolated from healthy wild penguins.</title>
        <authorList>
            <person name="Ruckert C."/>
            <person name="Albersmeier A."/>
            <person name="Winkler A."/>
            <person name="Kalinowski J."/>
        </authorList>
    </citation>
    <scope>NUCLEOTIDE SEQUENCE [LARGE SCALE GENOMIC DNA]</scope>
    <source>
        <strain evidence="8 9">DSM 44792</strain>
    </source>
</reference>
<dbReference type="KEGG" id="csph:CSPHI_01310"/>
<dbReference type="EMBL" id="CP009248">
    <property type="protein sequence ID" value="APT89947.1"/>
    <property type="molecule type" value="Genomic_DNA"/>
</dbReference>
<dbReference type="PROSITE" id="PS00444">
    <property type="entry name" value="POLYPRENYL_SYNTHASE_2"/>
    <property type="match status" value="1"/>
</dbReference>
<proteinExistence type="inferred from homology"/>
<dbReference type="SFLD" id="SFLDG01017">
    <property type="entry name" value="Polyprenyl_Transferase_Like"/>
    <property type="match status" value="1"/>
</dbReference>
<dbReference type="SFLD" id="SFLDS00005">
    <property type="entry name" value="Isoprenoid_Synthase_Type_I"/>
    <property type="match status" value="1"/>
</dbReference>
<dbReference type="InterPro" id="IPR033749">
    <property type="entry name" value="Polyprenyl_synt_CS"/>
</dbReference>
<keyword evidence="9" id="KW-1185">Reference proteome</keyword>
<name>A0A1L7CVW1_9CORY</name>
<dbReference type="PANTHER" id="PTHR12001:SF69">
    <property type="entry name" value="ALL TRANS-POLYPRENYL-DIPHOSPHATE SYNTHASE PDSS1"/>
    <property type="match status" value="1"/>
</dbReference>